<reference evidence="2" key="1">
    <citation type="journal article" date="2019" name="Int. J. Syst. Evol. Microbiol.">
        <title>The Global Catalogue of Microorganisms (GCM) 10K type strain sequencing project: providing services to taxonomists for standard genome sequencing and annotation.</title>
        <authorList>
            <consortium name="The Broad Institute Genomics Platform"/>
            <consortium name="The Broad Institute Genome Sequencing Center for Infectious Disease"/>
            <person name="Wu L."/>
            <person name="Ma J."/>
        </authorList>
    </citation>
    <scope>NUCLEOTIDE SEQUENCE [LARGE SCALE GENOMIC DNA]</scope>
    <source>
        <strain evidence="2">CGMCC 1.15345</strain>
    </source>
</reference>
<dbReference type="EMBL" id="JBHSCO010000003">
    <property type="protein sequence ID" value="MFC4391874.1"/>
    <property type="molecule type" value="Genomic_DNA"/>
</dbReference>
<organism evidence="1 2">
    <name type="scientific">Flavobacterium quisquiliarum</name>
    <dbReference type="NCBI Taxonomy" id="1834436"/>
    <lineage>
        <taxon>Bacteria</taxon>
        <taxon>Pseudomonadati</taxon>
        <taxon>Bacteroidota</taxon>
        <taxon>Flavobacteriia</taxon>
        <taxon>Flavobacteriales</taxon>
        <taxon>Flavobacteriaceae</taxon>
        <taxon>Flavobacterium</taxon>
    </lineage>
</organism>
<dbReference type="RefSeq" id="WP_179003958.1">
    <property type="nucleotide sequence ID" value="NZ_JBHSCO010000003.1"/>
</dbReference>
<evidence type="ECO:0008006" key="3">
    <source>
        <dbReference type="Google" id="ProtNLM"/>
    </source>
</evidence>
<dbReference type="Proteomes" id="UP001595719">
    <property type="component" value="Unassembled WGS sequence"/>
</dbReference>
<name>A0ABV8W549_9FLAO</name>
<evidence type="ECO:0000313" key="1">
    <source>
        <dbReference type="EMBL" id="MFC4391874.1"/>
    </source>
</evidence>
<proteinExistence type="predicted"/>
<evidence type="ECO:0000313" key="2">
    <source>
        <dbReference type="Proteomes" id="UP001595719"/>
    </source>
</evidence>
<gene>
    <name evidence="1" type="ORF">ACFOY0_12790</name>
</gene>
<keyword evidence="2" id="KW-1185">Reference proteome</keyword>
<protein>
    <recommendedName>
        <fullName evidence="3">Lipoprotein</fullName>
    </recommendedName>
</protein>
<sequence length="137" mass="15686">MLISKRKIQVFIILFVSTITLTSFTNYRSIHVKFNNKTGEDIESLVIAGTPIGSLKNGSSTKYIDFKSFLFDGKDPYEQISGFINNLKVSQLNYSWCGTERNRKSKGSYVFDLKKEVDENGTISLYLTRHNEEIILK</sequence>
<comment type="caution">
    <text evidence="1">The sequence shown here is derived from an EMBL/GenBank/DDBJ whole genome shotgun (WGS) entry which is preliminary data.</text>
</comment>
<accession>A0ABV8W549</accession>